<feature type="domain" description="TonB C-terminal" evidence="12">
    <location>
        <begin position="154"/>
        <end position="246"/>
    </location>
</feature>
<name>A0A7H0LII3_9SPHN</name>
<keyword evidence="6 11" id="KW-0812">Transmembrane</keyword>
<evidence type="ECO:0000256" key="8">
    <source>
        <dbReference type="ARBA" id="ARBA00022989"/>
    </source>
</evidence>
<feature type="compositionally biased region" description="Polar residues" evidence="10">
    <location>
        <begin position="59"/>
        <end position="69"/>
    </location>
</feature>
<evidence type="ECO:0000256" key="1">
    <source>
        <dbReference type="ARBA" id="ARBA00004383"/>
    </source>
</evidence>
<dbReference type="Pfam" id="PF03544">
    <property type="entry name" value="TonB_C"/>
    <property type="match status" value="1"/>
</dbReference>
<organism evidence="13 14">
    <name type="scientific">Sphingomonas alpina</name>
    <dbReference type="NCBI Taxonomy" id="653931"/>
    <lineage>
        <taxon>Bacteria</taxon>
        <taxon>Pseudomonadati</taxon>
        <taxon>Pseudomonadota</taxon>
        <taxon>Alphaproteobacteria</taxon>
        <taxon>Sphingomonadales</taxon>
        <taxon>Sphingomonadaceae</taxon>
        <taxon>Sphingomonas</taxon>
    </lineage>
</organism>
<keyword evidence="7" id="KW-0653">Protein transport</keyword>
<dbReference type="AlphaFoldDB" id="A0A7H0LII3"/>
<keyword evidence="9 11" id="KW-0472">Membrane</keyword>
<evidence type="ECO:0000256" key="4">
    <source>
        <dbReference type="ARBA" id="ARBA00022475"/>
    </source>
</evidence>
<keyword evidence="5" id="KW-0997">Cell inner membrane</keyword>
<proteinExistence type="inferred from homology"/>
<dbReference type="NCBIfam" id="TIGR01352">
    <property type="entry name" value="tonB_Cterm"/>
    <property type="match status" value="1"/>
</dbReference>
<dbReference type="PROSITE" id="PS52015">
    <property type="entry name" value="TONB_CTD"/>
    <property type="match status" value="1"/>
</dbReference>
<comment type="similarity">
    <text evidence="2">Belongs to the TonB family.</text>
</comment>
<protein>
    <submittedName>
        <fullName evidence="13">Energy transducer TonB</fullName>
    </submittedName>
</protein>
<evidence type="ECO:0000256" key="3">
    <source>
        <dbReference type="ARBA" id="ARBA00022448"/>
    </source>
</evidence>
<comment type="subcellular location">
    <subcellularLocation>
        <location evidence="1">Cell inner membrane</location>
        <topology evidence="1">Single-pass membrane protein</topology>
        <orientation evidence="1">Periplasmic side</orientation>
    </subcellularLocation>
</comment>
<keyword evidence="14" id="KW-1185">Reference proteome</keyword>
<dbReference type="GO" id="GO:0005886">
    <property type="term" value="C:plasma membrane"/>
    <property type="evidence" value="ECO:0007669"/>
    <property type="project" value="UniProtKB-SubCell"/>
</dbReference>
<dbReference type="GO" id="GO:0055085">
    <property type="term" value="P:transmembrane transport"/>
    <property type="evidence" value="ECO:0007669"/>
    <property type="project" value="InterPro"/>
</dbReference>
<dbReference type="KEGG" id="spap:H3Z74_23080"/>
<dbReference type="InterPro" id="IPR051045">
    <property type="entry name" value="TonB-dependent_transducer"/>
</dbReference>
<dbReference type="PANTHER" id="PTHR33446">
    <property type="entry name" value="PROTEIN TONB-RELATED"/>
    <property type="match status" value="1"/>
</dbReference>
<feature type="transmembrane region" description="Helical" evidence="11">
    <location>
        <begin position="7"/>
        <end position="30"/>
    </location>
</feature>
<sequence length="246" mass="26151">MRGYVRLSLPAAGSLAINSLLLLMLFQIGIGQQRVREEAPALTVMSLAVPLGVEDAQDDQQTAREQPTQPAAPALPPVPVPKSDSASLLPPSPIPFPAQQPRAMAPPAAAPEPAAAIAPAATMQSPATAETAPPLRKGAADGLNANAPAGGSRNYAAKIRSWLYAHKTYPRRSRMRREEGVVRVRFVLDRRGQLLEGEVIGSSGFATLDEEGQAMLSRASPYPAAPQDMPGTRIEFTVPIEWQLPT</sequence>
<evidence type="ECO:0000256" key="5">
    <source>
        <dbReference type="ARBA" id="ARBA00022519"/>
    </source>
</evidence>
<dbReference type="SUPFAM" id="SSF74653">
    <property type="entry name" value="TolA/TonB C-terminal domain"/>
    <property type="match status" value="1"/>
</dbReference>
<gene>
    <name evidence="13" type="ORF">H3Z74_23080</name>
</gene>
<evidence type="ECO:0000259" key="12">
    <source>
        <dbReference type="PROSITE" id="PS52015"/>
    </source>
</evidence>
<dbReference type="InterPro" id="IPR006260">
    <property type="entry name" value="TonB/TolA_C"/>
</dbReference>
<keyword evidence="4" id="KW-1003">Cell membrane</keyword>
<dbReference type="Gene3D" id="3.30.1150.10">
    <property type="match status" value="1"/>
</dbReference>
<reference evidence="13 14" key="1">
    <citation type="submission" date="2020-09" db="EMBL/GenBank/DDBJ databases">
        <title>Sphingomonas sp., a new species isolated from pork steak.</title>
        <authorList>
            <person name="Heidler von Heilborn D."/>
        </authorList>
    </citation>
    <scope>NUCLEOTIDE SEQUENCE [LARGE SCALE GENOMIC DNA]</scope>
    <source>
        <strain evidence="14">S8-3T</strain>
    </source>
</reference>
<evidence type="ECO:0000256" key="9">
    <source>
        <dbReference type="ARBA" id="ARBA00023136"/>
    </source>
</evidence>
<feature type="compositionally biased region" description="Low complexity" evidence="10">
    <location>
        <begin position="99"/>
        <end position="127"/>
    </location>
</feature>
<dbReference type="GO" id="GO:0015031">
    <property type="term" value="P:protein transport"/>
    <property type="evidence" value="ECO:0007669"/>
    <property type="project" value="UniProtKB-KW"/>
</dbReference>
<dbReference type="Proteomes" id="UP000516148">
    <property type="component" value="Chromosome"/>
</dbReference>
<evidence type="ECO:0000313" key="14">
    <source>
        <dbReference type="Proteomes" id="UP000516148"/>
    </source>
</evidence>
<evidence type="ECO:0000256" key="11">
    <source>
        <dbReference type="SAM" id="Phobius"/>
    </source>
</evidence>
<feature type="region of interest" description="Disordered" evidence="10">
    <location>
        <begin position="56"/>
        <end position="139"/>
    </location>
</feature>
<evidence type="ECO:0000256" key="7">
    <source>
        <dbReference type="ARBA" id="ARBA00022927"/>
    </source>
</evidence>
<dbReference type="InterPro" id="IPR037682">
    <property type="entry name" value="TonB_C"/>
</dbReference>
<dbReference type="EMBL" id="CP061038">
    <property type="protein sequence ID" value="QNQ09486.1"/>
    <property type="molecule type" value="Genomic_DNA"/>
</dbReference>
<accession>A0A7H0LII3</accession>
<keyword evidence="3" id="KW-0813">Transport</keyword>
<evidence type="ECO:0000313" key="13">
    <source>
        <dbReference type="EMBL" id="QNQ09486.1"/>
    </source>
</evidence>
<keyword evidence="8 11" id="KW-1133">Transmembrane helix</keyword>
<evidence type="ECO:0000256" key="10">
    <source>
        <dbReference type="SAM" id="MobiDB-lite"/>
    </source>
</evidence>
<evidence type="ECO:0000256" key="6">
    <source>
        <dbReference type="ARBA" id="ARBA00022692"/>
    </source>
</evidence>
<evidence type="ECO:0000256" key="2">
    <source>
        <dbReference type="ARBA" id="ARBA00006555"/>
    </source>
</evidence>
<dbReference type="RefSeq" id="WP_187761798.1">
    <property type="nucleotide sequence ID" value="NZ_CP061038.1"/>
</dbReference>